<evidence type="ECO:0000256" key="7">
    <source>
        <dbReference type="ARBA" id="ARBA00023136"/>
    </source>
</evidence>
<evidence type="ECO:0000256" key="6">
    <source>
        <dbReference type="ARBA" id="ARBA00022989"/>
    </source>
</evidence>
<evidence type="ECO:0000256" key="3">
    <source>
        <dbReference type="ARBA" id="ARBA00022448"/>
    </source>
</evidence>
<keyword evidence="11" id="KW-1185">Reference proteome</keyword>
<gene>
    <name evidence="10" type="ORF">ACFFQA_34040</name>
</gene>
<feature type="transmembrane region" description="Helical" evidence="9">
    <location>
        <begin position="124"/>
        <end position="150"/>
    </location>
</feature>
<evidence type="ECO:0000256" key="2">
    <source>
        <dbReference type="ARBA" id="ARBA00009773"/>
    </source>
</evidence>
<evidence type="ECO:0000256" key="1">
    <source>
        <dbReference type="ARBA" id="ARBA00004651"/>
    </source>
</evidence>
<feature type="region of interest" description="Disordered" evidence="8">
    <location>
        <begin position="1"/>
        <end position="60"/>
    </location>
</feature>
<evidence type="ECO:0000256" key="9">
    <source>
        <dbReference type="SAM" id="Phobius"/>
    </source>
</evidence>
<keyword evidence="6 9" id="KW-1133">Transmembrane helix</keyword>
<evidence type="ECO:0000256" key="5">
    <source>
        <dbReference type="ARBA" id="ARBA00022692"/>
    </source>
</evidence>
<keyword evidence="7 9" id="KW-0472">Membrane</keyword>
<feature type="transmembrane region" description="Helical" evidence="9">
    <location>
        <begin position="208"/>
        <end position="228"/>
    </location>
</feature>
<evidence type="ECO:0000256" key="4">
    <source>
        <dbReference type="ARBA" id="ARBA00022475"/>
    </source>
</evidence>
<evidence type="ECO:0000313" key="10">
    <source>
        <dbReference type="EMBL" id="MFB9908987.1"/>
    </source>
</evidence>
<reference evidence="10 11" key="1">
    <citation type="submission" date="2024-09" db="EMBL/GenBank/DDBJ databases">
        <authorList>
            <person name="Sun Q."/>
            <person name="Mori K."/>
        </authorList>
    </citation>
    <scope>NUCLEOTIDE SEQUENCE [LARGE SCALE GENOMIC DNA]</scope>
    <source>
        <strain evidence="10 11">TBRC 7907</strain>
    </source>
</reference>
<dbReference type="PANTHER" id="PTHR21716">
    <property type="entry name" value="TRANSMEMBRANE PROTEIN"/>
    <property type="match status" value="1"/>
</dbReference>
<keyword evidence="4" id="KW-1003">Cell membrane</keyword>
<feature type="transmembrane region" description="Helical" evidence="9">
    <location>
        <begin position="312"/>
        <end position="338"/>
    </location>
</feature>
<feature type="transmembrane region" description="Helical" evidence="9">
    <location>
        <begin position="358"/>
        <end position="391"/>
    </location>
</feature>
<feature type="compositionally biased region" description="Basic and acidic residues" evidence="8">
    <location>
        <begin position="7"/>
        <end position="23"/>
    </location>
</feature>
<dbReference type="RefSeq" id="WP_377861233.1">
    <property type="nucleotide sequence ID" value="NZ_JBHLZU010000032.1"/>
</dbReference>
<evidence type="ECO:0000256" key="8">
    <source>
        <dbReference type="SAM" id="MobiDB-lite"/>
    </source>
</evidence>
<dbReference type="PANTHER" id="PTHR21716:SF53">
    <property type="entry name" value="PERMEASE PERM-RELATED"/>
    <property type="match status" value="1"/>
</dbReference>
<keyword evidence="3" id="KW-0813">Transport</keyword>
<accession>A0ABV6A748</accession>
<protein>
    <submittedName>
        <fullName evidence="10">AI-2E family transporter</fullName>
    </submittedName>
</protein>
<keyword evidence="5 9" id="KW-0812">Transmembrane</keyword>
<comment type="similarity">
    <text evidence="2">Belongs to the autoinducer-2 exporter (AI-2E) (TC 2.A.86) family.</text>
</comment>
<name>A0ABV6A748_9PSEU</name>
<organism evidence="10 11">
    <name type="scientific">Allokutzneria oryzae</name>
    <dbReference type="NCBI Taxonomy" id="1378989"/>
    <lineage>
        <taxon>Bacteria</taxon>
        <taxon>Bacillati</taxon>
        <taxon>Actinomycetota</taxon>
        <taxon>Actinomycetes</taxon>
        <taxon>Pseudonocardiales</taxon>
        <taxon>Pseudonocardiaceae</taxon>
        <taxon>Allokutzneria</taxon>
    </lineage>
</organism>
<proteinExistence type="inferred from homology"/>
<dbReference type="Pfam" id="PF01594">
    <property type="entry name" value="AI-2E_transport"/>
    <property type="match status" value="1"/>
</dbReference>
<sequence length="402" mass="42669">MGAEDSSSEHRDRGRHSRGEPGHHHLVGQPHREREEGPISEAEATASEISSPRRPLGELGTPLNRRTPFLVGLFGAAGVGVTYVLAQGVVEARHMLLLIGLALFIAVGLEPAVSWLAARRLPRWAAVTAVLLALVGLVGGFLAVAIPVVVDQARSLGHWLPGTLRGLWDPGSWLGRLVERFHLDQEVQRLLGNQSHTLVEGALGVGRAVFGAVGDTLVAAVLVIYFLADLPRIRQGLYRLVPHSRRPRAILLGDEIFAKVGGYMLGNLAISLIAGTAALVWLMIFDVPYALLLAIAFALLDLIPVVGSTLGAVIVCLVAFTVSVPVGLATIGFMIAYRVAEDYLLVPRIIGRVVDVPALVTIVAVLLGGALLGVVGALVAIPVAAAILLVLREVTFPRLDRS</sequence>
<feature type="compositionally biased region" description="Low complexity" evidence="8">
    <location>
        <begin position="39"/>
        <end position="50"/>
    </location>
</feature>
<dbReference type="EMBL" id="JBHLZU010000032">
    <property type="protein sequence ID" value="MFB9908987.1"/>
    <property type="molecule type" value="Genomic_DNA"/>
</dbReference>
<comment type="subcellular location">
    <subcellularLocation>
        <location evidence="1">Cell membrane</location>
        <topology evidence="1">Multi-pass membrane protein</topology>
    </subcellularLocation>
</comment>
<evidence type="ECO:0000313" key="11">
    <source>
        <dbReference type="Proteomes" id="UP001589693"/>
    </source>
</evidence>
<feature type="transmembrane region" description="Helical" evidence="9">
    <location>
        <begin position="279"/>
        <end position="300"/>
    </location>
</feature>
<feature type="transmembrane region" description="Helical" evidence="9">
    <location>
        <begin position="96"/>
        <end position="117"/>
    </location>
</feature>
<dbReference type="InterPro" id="IPR002549">
    <property type="entry name" value="AI-2E-like"/>
</dbReference>
<comment type="caution">
    <text evidence="10">The sequence shown here is derived from an EMBL/GenBank/DDBJ whole genome shotgun (WGS) entry which is preliminary data.</text>
</comment>
<feature type="transmembrane region" description="Helical" evidence="9">
    <location>
        <begin position="69"/>
        <end position="90"/>
    </location>
</feature>
<dbReference type="Proteomes" id="UP001589693">
    <property type="component" value="Unassembled WGS sequence"/>
</dbReference>